<reference evidence="7" key="2">
    <citation type="submission" date="2022-03" db="EMBL/GenBank/DDBJ databases">
        <title>Draft title - Genomic analysis of global carrot germplasm unveils the trajectory of domestication and the origin of high carotenoid orange carrot.</title>
        <authorList>
            <person name="Iorizzo M."/>
            <person name="Ellison S."/>
            <person name="Senalik D."/>
            <person name="Macko-Podgorni A."/>
            <person name="Grzebelus D."/>
            <person name="Bostan H."/>
            <person name="Rolling W."/>
            <person name="Curaba J."/>
            <person name="Simon P."/>
        </authorList>
    </citation>
    <scope>NUCLEOTIDE SEQUENCE</scope>
    <source>
        <tissue evidence="7">Leaf</tissue>
    </source>
</reference>
<dbReference type="PANTHER" id="PTHR45959">
    <property type="entry name" value="BHLH TRANSCRIPTION FACTOR"/>
    <property type="match status" value="1"/>
</dbReference>
<dbReference type="Gene3D" id="4.10.280.10">
    <property type="entry name" value="Helix-loop-helix DNA-binding domain"/>
    <property type="match status" value="1"/>
</dbReference>
<sequence length="261" mass="29308">MFCTCLPGVNMGGSAQPAGSHQFEWVLKPKDEEIVYNDELMLSFPSSFNWKSGGTSSSISNKRKQYLFPSAPLTAKDHILAERKRRENISQRLIALSAIIPGLKKMDKASVLESATKYVKQLEERIRSLEEEVKKKKSLESVVLVRKSQISGSEEGSCCDDDQNCLELSAGTTDHQGLPEIEIRKSDKIILIKIFCEKYKNFLPKLLAEVEKLHLTVLNSIALPFGSYAMDITISAQMDAEFCLSRKDLIRNLHSTFNGFI</sequence>
<evidence type="ECO:0000256" key="3">
    <source>
        <dbReference type="ARBA" id="ARBA00023163"/>
    </source>
</evidence>
<evidence type="ECO:0000313" key="7">
    <source>
        <dbReference type="EMBL" id="WOH10228.1"/>
    </source>
</evidence>
<keyword evidence="8" id="KW-1185">Reference proteome</keyword>
<evidence type="ECO:0000313" key="8">
    <source>
        <dbReference type="Proteomes" id="UP000077755"/>
    </source>
</evidence>
<dbReference type="EMBL" id="CP093349">
    <property type="protein sequence ID" value="WOH10228.1"/>
    <property type="molecule type" value="Genomic_DNA"/>
</dbReference>
<name>A0AAF0XLH0_DAUCS</name>
<dbReference type="InterPro" id="IPR036638">
    <property type="entry name" value="HLH_DNA-bd_sf"/>
</dbReference>
<feature type="domain" description="BHLH" evidence="6">
    <location>
        <begin position="73"/>
        <end position="122"/>
    </location>
</feature>
<dbReference type="InterPro" id="IPR052610">
    <property type="entry name" value="bHLH_transcription_regulator"/>
</dbReference>
<reference evidence="7" key="1">
    <citation type="journal article" date="2016" name="Nat. Genet.">
        <title>A high-quality carrot genome assembly provides new insights into carotenoid accumulation and asterid genome evolution.</title>
        <authorList>
            <person name="Iorizzo M."/>
            <person name="Ellison S."/>
            <person name="Senalik D."/>
            <person name="Zeng P."/>
            <person name="Satapoomin P."/>
            <person name="Huang J."/>
            <person name="Bowman M."/>
            <person name="Iovene M."/>
            <person name="Sanseverino W."/>
            <person name="Cavagnaro P."/>
            <person name="Yildiz M."/>
            <person name="Macko-Podgorni A."/>
            <person name="Moranska E."/>
            <person name="Grzebelus E."/>
            <person name="Grzebelus D."/>
            <person name="Ashrafi H."/>
            <person name="Zheng Z."/>
            <person name="Cheng S."/>
            <person name="Spooner D."/>
            <person name="Van Deynze A."/>
            <person name="Simon P."/>
        </authorList>
    </citation>
    <scope>NUCLEOTIDE SEQUENCE</scope>
    <source>
        <tissue evidence="7">Leaf</tissue>
    </source>
</reference>
<accession>A0AAF0XLH0</accession>
<evidence type="ECO:0000256" key="5">
    <source>
        <dbReference type="SAM" id="Coils"/>
    </source>
</evidence>
<dbReference type="PANTHER" id="PTHR45959:SF2">
    <property type="entry name" value="BHLH TRANSCRIPTION FACTOR"/>
    <property type="match status" value="1"/>
</dbReference>
<organism evidence="7 8">
    <name type="scientific">Daucus carota subsp. sativus</name>
    <name type="common">Carrot</name>
    <dbReference type="NCBI Taxonomy" id="79200"/>
    <lineage>
        <taxon>Eukaryota</taxon>
        <taxon>Viridiplantae</taxon>
        <taxon>Streptophyta</taxon>
        <taxon>Embryophyta</taxon>
        <taxon>Tracheophyta</taxon>
        <taxon>Spermatophyta</taxon>
        <taxon>Magnoliopsida</taxon>
        <taxon>eudicotyledons</taxon>
        <taxon>Gunneridae</taxon>
        <taxon>Pentapetalae</taxon>
        <taxon>asterids</taxon>
        <taxon>campanulids</taxon>
        <taxon>Apiales</taxon>
        <taxon>Apiaceae</taxon>
        <taxon>Apioideae</taxon>
        <taxon>Scandiceae</taxon>
        <taxon>Daucinae</taxon>
        <taxon>Daucus</taxon>
        <taxon>Daucus sect. Daucus</taxon>
    </lineage>
</organism>
<dbReference type="GO" id="GO:0046983">
    <property type="term" value="F:protein dimerization activity"/>
    <property type="evidence" value="ECO:0007669"/>
    <property type="project" value="InterPro"/>
</dbReference>
<comment type="subcellular location">
    <subcellularLocation>
        <location evidence="1">Nucleus</location>
    </subcellularLocation>
</comment>
<gene>
    <name evidence="7" type="ORF">DCAR_0729694</name>
</gene>
<dbReference type="AlphaFoldDB" id="A0AAF0XLH0"/>
<protein>
    <recommendedName>
        <fullName evidence="6">BHLH domain-containing protein</fullName>
    </recommendedName>
</protein>
<dbReference type="GO" id="GO:0005634">
    <property type="term" value="C:nucleus"/>
    <property type="evidence" value="ECO:0007669"/>
    <property type="project" value="UniProtKB-SubCell"/>
</dbReference>
<dbReference type="SUPFAM" id="SSF47459">
    <property type="entry name" value="HLH, helix-loop-helix DNA-binding domain"/>
    <property type="match status" value="1"/>
</dbReference>
<proteinExistence type="predicted"/>
<evidence type="ECO:0000256" key="1">
    <source>
        <dbReference type="ARBA" id="ARBA00004123"/>
    </source>
</evidence>
<dbReference type="PROSITE" id="PS50888">
    <property type="entry name" value="BHLH"/>
    <property type="match status" value="1"/>
</dbReference>
<keyword evidence="5" id="KW-0175">Coiled coil</keyword>
<keyword evidence="4" id="KW-0539">Nucleus</keyword>
<evidence type="ECO:0000256" key="2">
    <source>
        <dbReference type="ARBA" id="ARBA00023015"/>
    </source>
</evidence>
<dbReference type="Proteomes" id="UP000077755">
    <property type="component" value="Chromosome 7"/>
</dbReference>
<evidence type="ECO:0000256" key="4">
    <source>
        <dbReference type="ARBA" id="ARBA00023242"/>
    </source>
</evidence>
<dbReference type="InterPro" id="IPR011598">
    <property type="entry name" value="bHLH_dom"/>
</dbReference>
<dbReference type="Pfam" id="PF00010">
    <property type="entry name" value="HLH"/>
    <property type="match status" value="1"/>
</dbReference>
<keyword evidence="2" id="KW-0805">Transcription regulation</keyword>
<keyword evidence="3" id="KW-0804">Transcription</keyword>
<dbReference type="SMART" id="SM00353">
    <property type="entry name" value="HLH"/>
    <property type="match status" value="1"/>
</dbReference>
<feature type="coiled-coil region" evidence="5">
    <location>
        <begin position="112"/>
        <end position="139"/>
    </location>
</feature>
<evidence type="ECO:0000259" key="6">
    <source>
        <dbReference type="PROSITE" id="PS50888"/>
    </source>
</evidence>